<evidence type="ECO:0000256" key="12">
    <source>
        <dbReference type="ARBA" id="ARBA00023242"/>
    </source>
</evidence>
<keyword evidence="18" id="KW-1185">Reference proteome</keyword>
<dbReference type="SUPFAM" id="SSF56672">
    <property type="entry name" value="DNA/RNA polymerases"/>
    <property type="match status" value="1"/>
</dbReference>
<dbReference type="Pfam" id="PF11799">
    <property type="entry name" value="IMS_C"/>
    <property type="match status" value="1"/>
</dbReference>
<keyword evidence="7 13" id="KW-0479">Metal-binding</keyword>
<dbReference type="NCBIfam" id="NF002677">
    <property type="entry name" value="PRK02406.1"/>
    <property type="match status" value="1"/>
</dbReference>
<evidence type="ECO:0000256" key="3">
    <source>
        <dbReference type="ARBA" id="ARBA00020399"/>
    </source>
</evidence>
<dbReference type="InterPro" id="IPR053848">
    <property type="entry name" value="IMS_HHH_1"/>
</dbReference>
<evidence type="ECO:0000313" key="18">
    <source>
        <dbReference type="Proteomes" id="UP000325081"/>
    </source>
</evidence>
<feature type="domain" description="BRCT" evidence="15">
    <location>
        <begin position="97"/>
        <end position="188"/>
    </location>
</feature>
<dbReference type="FunFam" id="3.30.70.270:FF:000019">
    <property type="entry name" value="DNA repair protein REV1"/>
    <property type="match status" value="1"/>
</dbReference>
<dbReference type="Gene3D" id="3.40.1170.60">
    <property type="match status" value="1"/>
</dbReference>
<feature type="binding site" evidence="13">
    <location>
        <position position="485"/>
    </location>
    <ligand>
        <name>Mg(2+)</name>
        <dbReference type="ChEBI" id="CHEBI:18420"/>
        <label>1</label>
    </ligand>
</feature>
<dbReference type="GO" id="GO:0003887">
    <property type="term" value="F:DNA-directed DNA polymerase activity"/>
    <property type="evidence" value="ECO:0007669"/>
    <property type="project" value="InterPro"/>
</dbReference>
<dbReference type="FunFam" id="3.40.50.10190:FF:000011">
    <property type="entry name" value="DNA repair protein REV1"/>
    <property type="match status" value="1"/>
</dbReference>
<dbReference type="Gene3D" id="1.10.150.20">
    <property type="entry name" value="5' to 3' exonuclease, C-terminal subdomain"/>
    <property type="match status" value="1"/>
</dbReference>
<evidence type="ECO:0000256" key="10">
    <source>
        <dbReference type="ARBA" id="ARBA00023125"/>
    </source>
</evidence>
<dbReference type="Gene3D" id="6.10.250.1490">
    <property type="match status" value="1"/>
</dbReference>
<dbReference type="GO" id="GO:0070987">
    <property type="term" value="P:error-free translesion synthesis"/>
    <property type="evidence" value="ECO:0007669"/>
    <property type="project" value="TreeGrafter"/>
</dbReference>
<dbReference type="FunFam" id="3.30.1490.100:FF:000001">
    <property type="entry name" value="DNA repair protein REV1"/>
    <property type="match status" value="1"/>
</dbReference>
<dbReference type="GO" id="GO:0042276">
    <property type="term" value="P:error-prone translesion synthesis"/>
    <property type="evidence" value="ECO:0007669"/>
    <property type="project" value="InterPro"/>
</dbReference>
<comment type="subcellular location">
    <subcellularLocation>
        <location evidence="1">Nucleus</location>
    </subcellularLocation>
</comment>
<comment type="similarity">
    <text evidence="2">Belongs to the DNA polymerase type-Y family.</text>
</comment>
<dbReference type="FunFam" id="3.40.1170.60:FF:000004">
    <property type="entry name" value="DNA repair protein REV1"/>
    <property type="match status" value="1"/>
</dbReference>
<dbReference type="GO" id="GO:0017125">
    <property type="term" value="F:deoxycytidyl transferase activity"/>
    <property type="evidence" value="ECO:0007669"/>
    <property type="project" value="TreeGrafter"/>
</dbReference>
<dbReference type="InterPro" id="IPR036775">
    <property type="entry name" value="DNA_pol_Y-fam_lit_finger_sf"/>
</dbReference>
<dbReference type="GO" id="GO:0005634">
    <property type="term" value="C:nucleus"/>
    <property type="evidence" value="ECO:0007669"/>
    <property type="project" value="UniProtKB-SubCell"/>
</dbReference>
<dbReference type="InterPro" id="IPR001126">
    <property type="entry name" value="UmuC"/>
</dbReference>
<dbReference type="SMART" id="SM00292">
    <property type="entry name" value="BRCT"/>
    <property type="match status" value="1"/>
</dbReference>
<dbReference type="Gene3D" id="3.30.1490.100">
    <property type="entry name" value="DNA polymerase, Y-family, little finger domain"/>
    <property type="match status" value="1"/>
</dbReference>
<dbReference type="PANTHER" id="PTHR45990:SF1">
    <property type="entry name" value="DNA REPAIR PROTEIN REV1"/>
    <property type="match status" value="1"/>
</dbReference>
<keyword evidence="6" id="KW-0548">Nucleotidyltransferase</keyword>
<evidence type="ECO:0000256" key="11">
    <source>
        <dbReference type="ARBA" id="ARBA00023204"/>
    </source>
</evidence>
<dbReference type="InterPro" id="IPR043128">
    <property type="entry name" value="Rev_trsase/Diguanyl_cyclase"/>
</dbReference>
<gene>
    <name evidence="17" type="ORF">STAS_01703</name>
</gene>
<dbReference type="GO" id="GO:0006281">
    <property type="term" value="P:DNA repair"/>
    <property type="evidence" value="ECO:0007669"/>
    <property type="project" value="UniProtKB-KW"/>
</dbReference>
<dbReference type="CDD" id="cd17719">
    <property type="entry name" value="BRCT_Rev1"/>
    <property type="match status" value="1"/>
</dbReference>
<feature type="compositionally biased region" description="Low complexity" evidence="14">
    <location>
        <begin position="14"/>
        <end position="31"/>
    </location>
</feature>
<evidence type="ECO:0000256" key="1">
    <source>
        <dbReference type="ARBA" id="ARBA00004123"/>
    </source>
</evidence>
<protein>
    <recommendedName>
        <fullName evidence="3">DNA repair protein REV1</fullName>
    </recommendedName>
</protein>
<name>A0A5A7P025_STRAF</name>
<evidence type="ECO:0000256" key="8">
    <source>
        <dbReference type="ARBA" id="ARBA00022763"/>
    </source>
</evidence>
<dbReference type="PANTHER" id="PTHR45990">
    <property type="entry name" value="DNA REPAIR PROTEIN REV1"/>
    <property type="match status" value="1"/>
</dbReference>
<feature type="region of interest" description="Disordered" evidence="14">
    <location>
        <begin position="1"/>
        <end position="41"/>
    </location>
</feature>
<evidence type="ECO:0000256" key="14">
    <source>
        <dbReference type="SAM" id="MobiDB-lite"/>
    </source>
</evidence>
<sequence>MSLDSGSKSKRSFKSISSNPYPSNNSNSDGRGSNKKKTTAQKTLGMAWGANSRSSSRSAFRNSPFSDFGSYMVVKNQKLHEQFKAAASSSSHSAPSSEISIFNGVSIFVDGYTVPSSQELRGYMLKYGGRFENYFSRKCVTHIICSNLPDIKIKNLRSFSGGLPVVKPAWVLDSVAANKLLNWIPYQLDQLVAENNNQSKLSAFFTPETSGASEAADQRVDLATVPENENQSLTAGLSENSASLEAADRCNLGLNSEEPACSVESSCEVKGVELTGHLLFHEQNSDLKLKSSTSQASVSLNSNKLDKHDVSDASSSGTILPRNERHSTLADPNFVENYFKSSRLHFIGTWRNRYRKRFNSLSDCFRQKSSSLSTAAANEKNATIHIDMDCFFVSVVTRNHPELLDKPVAVCHSDNPRGTAEISSANYPARDHGVKAGMFVKDAKVRCPQLVIVPYDFGAYELVADQFYDILHRHCNKVQAVSCDEAFLDVSESEVGDPQLLASTIRKEIFETTGCTASAGIAGNMLMARLATKTAKPNGQCYIPFDEVDNYLQSLPVKALPGIGHVLEGKLKQKQIKTCGQLRLISKESLQKDFGMKTGEMLWKYSRGVDNRLVGVIQESKSVGAEVNWGVRFRNLNDTQHFLENLCKEVALRLRGCGVQGRAFTLKVKKKKSDAGEPIKYMGCGNCENLSHSITIPMATDEVDVIKRLASQLFGYFHIDVKDVRGVGLQVSKLESTDDSKLGGVRDQIPIGGVSNLSNAGMDILSGQPSITRSYDGMGSGLSSSEAGGSLITSLPPLEDLDIVVLESLPPEVVSEMNDMYGGKLLSHISKAKNRPVDRKPYSTSQSVPVEETEYPLAKTIDGDKEMELCVQAPTVHDAMPSFSVDNLLPSSLSQVDHSVLKQLPDELRKDIIEHLPQHREQESAEGSSSYVIDKQTECAASELSDLWSGSPPKWVERFERSNCTTLNSFAMNYRLVSGGNLSTLLQHMMSGLVQTVEVANSASDDTMSWLCELFKQYVNLKITTDVEEIYLCICLLKRLAVKSEIFLQVFNGILPHLQVLSAPCLTPFFLLRNLDFCSVLLFRDAHQCSLMHLLLFFWNCEGSNGGKIWSAHVESGVVADKDVGSICRRTVLNSVFQII</sequence>
<dbReference type="InterPro" id="IPR017961">
    <property type="entry name" value="DNA_pol_Y-fam_little_finger"/>
</dbReference>
<dbReference type="Pfam" id="PF00817">
    <property type="entry name" value="IMS"/>
    <property type="match status" value="1"/>
</dbReference>
<evidence type="ECO:0000259" key="15">
    <source>
        <dbReference type="PROSITE" id="PS50172"/>
    </source>
</evidence>
<keyword evidence="8" id="KW-0227">DNA damage</keyword>
<reference evidence="18" key="1">
    <citation type="journal article" date="2019" name="Curr. Biol.">
        <title>Genome Sequence of Striga asiatica Provides Insight into the Evolution of Plant Parasitism.</title>
        <authorList>
            <person name="Yoshida S."/>
            <person name="Kim S."/>
            <person name="Wafula E.K."/>
            <person name="Tanskanen J."/>
            <person name="Kim Y.M."/>
            <person name="Honaas L."/>
            <person name="Yang Z."/>
            <person name="Spallek T."/>
            <person name="Conn C.E."/>
            <person name="Ichihashi Y."/>
            <person name="Cheong K."/>
            <person name="Cui S."/>
            <person name="Der J.P."/>
            <person name="Gundlach H."/>
            <person name="Jiao Y."/>
            <person name="Hori C."/>
            <person name="Ishida J.K."/>
            <person name="Kasahara H."/>
            <person name="Kiba T."/>
            <person name="Kim M.S."/>
            <person name="Koo N."/>
            <person name="Laohavisit A."/>
            <person name="Lee Y.H."/>
            <person name="Lumba S."/>
            <person name="McCourt P."/>
            <person name="Mortimer J.C."/>
            <person name="Mutuku J.M."/>
            <person name="Nomura T."/>
            <person name="Sasaki-Sekimoto Y."/>
            <person name="Seto Y."/>
            <person name="Wang Y."/>
            <person name="Wakatake T."/>
            <person name="Sakakibara H."/>
            <person name="Demura T."/>
            <person name="Yamaguchi S."/>
            <person name="Yoneyama K."/>
            <person name="Manabe R.I."/>
            <person name="Nelson D.C."/>
            <person name="Schulman A.H."/>
            <person name="Timko M.P."/>
            <person name="dePamphilis C.W."/>
            <person name="Choi D."/>
            <person name="Shirasu K."/>
        </authorList>
    </citation>
    <scope>NUCLEOTIDE SEQUENCE [LARGE SCALE GENOMIC DNA]</scope>
    <source>
        <strain evidence="18">cv. UVA1</strain>
    </source>
</reference>
<feature type="region of interest" description="Disordered" evidence="14">
    <location>
        <begin position="300"/>
        <end position="324"/>
    </location>
</feature>
<feature type="binding site" evidence="13">
    <location>
        <position position="484"/>
    </location>
    <ligand>
        <name>Mg(2+)</name>
        <dbReference type="ChEBI" id="CHEBI:18420"/>
        <label>1</label>
    </ligand>
</feature>
<evidence type="ECO:0000256" key="9">
    <source>
        <dbReference type="ARBA" id="ARBA00022842"/>
    </source>
</evidence>
<keyword evidence="9 13" id="KW-0460">Magnesium</keyword>
<dbReference type="InterPro" id="IPR043502">
    <property type="entry name" value="DNA/RNA_pol_sf"/>
</dbReference>
<dbReference type="EMBL" id="BKCP01000669">
    <property type="protein sequence ID" value="GER26090.1"/>
    <property type="molecule type" value="Genomic_DNA"/>
</dbReference>
<accession>A0A5A7P025</accession>
<evidence type="ECO:0000256" key="4">
    <source>
        <dbReference type="ARBA" id="ARBA00022634"/>
    </source>
</evidence>
<evidence type="ECO:0000259" key="16">
    <source>
        <dbReference type="PROSITE" id="PS50173"/>
    </source>
</evidence>
<dbReference type="Proteomes" id="UP000325081">
    <property type="component" value="Unassembled WGS sequence"/>
</dbReference>
<feature type="binding site" evidence="13">
    <location>
        <position position="387"/>
    </location>
    <ligand>
        <name>Mg(2+)</name>
        <dbReference type="ChEBI" id="CHEBI:18420"/>
        <label>1</label>
    </ligand>
</feature>
<comment type="cofactor">
    <cofactor evidence="13">
        <name>Mg(2+)</name>
        <dbReference type="ChEBI" id="CHEBI:18420"/>
    </cofactor>
    <text evidence="13">Binds 2 magnesium ions.</text>
</comment>
<dbReference type="Gene3D" id="3.40.50.10190">
    <property type="entry name" value="BRCT domain"/>
    <property type="match status" value="1"/>
</dbReference>
<keyword evidence="4" id="KW-0237">DNA synthesis</keyword>
<keyword evidence="5" id="KW-0808">Transferase</keyword>
<comment type="caution">
    <text evidence="17">The sequence shown here is derived from an EMBL/GenBank/DDBJ whole genome shotgun (WGS) entry which is preliminary data.</text>
</comment>
<dbReference type="PROSITE" id="PS50172">
    <property type="entry name" value="BRCT"/>
    <property type="match status" value="1"/>
</dbReference>
<dbReference type="SUPFAM" id="SSF100879">
    <property type="entry name" value="Lesion bypass DNA polymerase (Y-family), little finger domain"/>
    <property type="match status" value="1"/>
</dbReference>
<proteinExistence type="inferred from homology"/>
<dbReference type="Pfam" id="PF21999">
    <property type="entry name" value="IMS_HHH_1"/>
    <property type="match status" value="1"/>
</dbReference>
<evidence type="ECO:0000256" key="13">
    <source>
        <dbReference type="PIRSR" id="PIRSR036573-2"/>
    </source>
</evidence>
<evidence type="ECO:0000256" key="2">
    <source>
        <dbReference type="ARBA" id="ARBA00010945"/>
    </source>
</evidence>
<dbReference type="InterPro" id="IPR001357">
    <property type="entry name" value="BRCT_dom"/>
</dbReference>
<dbReference type="Gene3D" id="3.30.70.270">
    <property type="match status" value="1"/>
</dbReference>
<dbReference type="SUPFAM" id="SSF52113">
    <property type="entry name" value="BRCT domain"/>
    <property type="match status" value="1"/>
</dbReference>
<evidence type="ECO:0000256" key="6">
    <source>
        <dbReference type="ARBA" id="ARBA00022695"/>
    </source>
</evidence>
<dbReference type="PROSITE" id="PS50173">
    <property type="entry name" value="UMUC"/>
    <property type="match status" value="1"/>
</dbReference>
<organism evidence="17 18">
    <name type="scientific">Striga asiatica</name>
    <name type="common">Asiatic witchweed</name>
    <name type="synonym">Buchnera asiatica</name>
    <dbReference type="NCBI Taxonomy" id="4170"/>
    <lineage>
        <taxon>Eukaryota</taxon>
        <taxon>Viridiplantae</taxon>
        <taxon>Streptophyta</taxon>
        <taxon>Embryophyta</taxon>
        <taxon>Tracheophyta</taxon>
        <taxon>Spermatophyta</taxon>
        <taxon>Magnoliopsida</taxon>
        <taxon>eudicotyledons</taxon>
        <taxon>Gunneridae</taxon>
        <taxon>Pentapetalae</taxon>
        <taxon>asterids</taxon>
        <taxon>lamiids</taxon>
        <taxon>Lamiales</taxon>
        <taxon>Orobanchaceae</taxon>
        <taxon>Buchnereae</taxon>
        <taxon>Striga</taxon>
    </lineage>
</organism>
<dbReference type="AlphaFoldDB" id="A0A5A7P025"/>
<keyword evidence="10" id="KW-0238">DNA-binding</keyword>
<keyword evidence="12" id="KW-0539">Nucleus</keyword>
<dbReference type="OrthoDB" id="427711at2759"/>
<dbReference type="Pfam" id="PF16589">
    <property type="entry name" value="BRCT_2"/>
    <property type="match status" value="1"/>
</dbReference>
<dbReference type="GO" id="GO:0046872">
    <property type="term" value="F:metal ion binding"/>
    <property type="evidence" value="ECO:0007669"/>
    <property type="project" value="UniProtKB-KW"/>
</dbReference>
<keyword evidence="11" id="KW-0234">DNA repair</keyword>
<dbReference type="InterPro" id="IPR036420">
    <property type="entry name" value="BRCT_dom_sf"/>
</dbReference>
<evidence type="ECO:0000313" key="17">
    <source>
        <dbReference type="EMBL" id="GER26090.1"/>
    </source>
</evidence>
<evidence type="ECO:0000256" key="7">
    <source>
        <dbReference type="ARBA" id="ARBA00022723"/>
    </source>
</evidence>
<evidence type="ECO:0000256" key="5">
    <source>
        <dbReference type="ARBA" id="ARBA00022679"/>
    </source>
</evidence>
<dbReference type="GO" id="GO:0003684">
    <property type="term" value="F:damaged DNA binding"/>
    <property type="evidence" value="ECO:0007669"/>
    <property type="project" value="UniProtKB-UniRule"/>
</dbReference>
<dbReference type="CDD" id="cd01701">
    <property type="entry name" value="PolY_Rev1"/>
    <property type="match status" value="1"/>
</dbReference>
<feature type="domain" description="UmuC" evidence="16">
    <location>
        <begin position="383"/>
        <end position="564"/>
    </location>
</feature>